<dbReference type="AlphaFoldDB" id="A0AAV4TMS1"/>
<feature type="region of interest" description="Disordered" evidence="7">
    <location>
        <begin position="79"/>
        <end position="98"/>
    </location>
</feature>
<feature type="binding site" evidence="6">
    <location>
        <position position="471"/>
    </location>
    <ligand>
        <name>S-adenosyl-L-methionine</name>
        <dbReference type="ChEBI" id="CHEBI:59789"/>
    </ligand>
</feature>
<evidence type="ECO:0000256" key="6">
    <source>
        <dbReference type="PROSITE-ProRule" id="PRU01024"/>
    </source>
</evidence>
<feature type="domain" description="Methyltransferase" evidence="8">
    <location>
        <begin position="395"/>
        <end position="500"/>
    </location>
</feature>
<dbReference type="EC" id="2.1.1.35" evidence="4"/>
<dbReference type="GO" id="GO:0030697">
    <property type="term" value="F:tRNA (uracil(54)-C5)-methyltransferase activity, S-adenosyl methionine-dependent"/>
    <property type="evidence" value="ECO:0007669"/>
    <property type="project" value="UniProtKB-EC"/>
</dbReference>
<gene>
    <name evidence="9" type="ORF">CDAR_268191</name>
</gene>
<evidence type="ECO:0000256" key="7">
    <source>
        <dbReference type="SAM" id="MobiDB-lite"/>
    </source>
</evidence>
<dbReference type="GO" id="GO:0006396">
    <property type="term" value="P:RNA processing"/>
    <property type="evidence" value="ECO:0007669"/>
    <property type="project" value="InterPro"/>
</dbReference>
<keyword evidence="10" id="KW-1185">Reference proteome</keyword>
<evidence type="ECO:0000256" key="1">
    <source>
        <dbReference type="ARBA" id="ARBA00022603"/>
    </source>
</evidence>
<comment type="caution">
    <text evidence="6">Lacks conserved residue(s) required for the propagation of feature annotation.</text>
</comment>
<keyword evidence="1 6" id="KW-0489">Methyltransferase</keyword>
<sequence length="551" mass="63695">MALSTRNFCLQKNYNYLFFKNKYFNVLRSQNSVRYLRGTRFGRELDKTEAKFRELIKNLKVHSKKSILSTLEVPEIIGKSGEQKESQDEDTNSTLTKKPILSTLEVSERIEKSVKQKESQDEETSSTLSKSEEEPFSVHDRLAEKITPLRRFTYPVQLKKKYKKSLMLLRMFGEKLRAAKTPITLGQDRLPCPVELMLPSPVIEQYRNHDEFSIGTGIDGNPKTVGFYLNSILDDSKTVCVGPEELIIIKENHKLFVKDFETYIRNSPLPATARHDDGGYWKSLIVKSNESSNLMGIIIINSQNLTKDQLEDEKNKLREHFETSGLDYNLKSLYFHTWNGIEKMPYDLLFGEPYIMEEFDRFKLRISPESYLLANTYAARIMHDSLKKFCRVYESTTLLDISCGTGPISFSFSPHVKKCIGIDSCFQSISDAKYNAELNKEESVTFIHGNVEMVLPEIFEDNREDLVAVINSSRTELNKTTFKFLRKCKHLKKIIFISTKPDVDIANFERLCRPAGKESYLGKYFVPLLAIPVDMFPQTKQYGLIMMFQRL</sequence>
<evidence type="ECO:0000256" key="2">
    <source>
        <dbReference type="ARBA" id="ARBA00022679"/>
    </source>
</evidence>
<comment type="catalytic activity">
    <reaction evidence="5">
        <text>uridine(54) in tRNA + S-adenosyl-L-methionine = 5-methyluridine(54) in tRNA + S-adenosyl-L-homocysteine + H(+)</text>
        <dbReference type="Rhea" id="RHEA:42712"/>
        <dbReference type="Rhea" id="RHEA-COMP:10167"/>
        <dbReference type="Rhea" id="RHEA-COMP:10193"/>
        <dbReference type="ChEBI" id="CHEBI:15378"/>
        <dbReference type="ChEBI" id="CHEBI:57856"/>
        <dbReference type="ChEBI" id="CHEBI:59789"/>
        <dbReference type="ChEBI" id="CHEBI:65315"/>
        <dbReference type="ChEBI" id="CHEBI:74447"/>
        <dbReference type="EC" id="2.1.1.35"/>
    </reaction>
    <physiologicalReaction direction="left-to-right" evidence="5">
        <dbReference type="Rhea" id="RHEA:42713"/>
    </physiologicalReaction>
</comment>
<keyword evidence="2 6" id="KW-0808">Transferase</keyword>
<dbReference type="GO" id="GO:0032259">
    <property type="term" value="P:methylation"/>
    <property type="evidence" value="ECO:0007669"/>
    <property type="project" value="UniProtKB-KW"/>
</dbReference>
<evidence type="ECO:0000256" key="5">
    <source>
        <dbReference type="ARBA" id="ARBA00047278"/>
    </source>
</evidence>
<dbReference type="GO" id="GO:0003723">
    <property type="term" value="F:RNA binding"/>
    <property type="evidence" value="ECO:0007669"/>
    <property type="project" value="TreeGrafter"/>
</dbReference>
<reference evidence="9 10" key="1">
    <citation type="submission" date="2021-06" db="EMBL/GenBank/DDBJ databases">
        <title>Caerostris darwini draft genome.</title>
        <authorList>
            <person name="Kono N."/>
            <person name="Arakawa K."/>
        </authorList>
    </citation>
    <scope>NUCLEOTIDE SEQUENCE [LARGE SCALE GENOMIC DNA]</scope>
</reference>
<organism evidence="9 10">
    <name type="scientific">Caerostris darwini</name>
    <dbReference type="NCBI Taxonomy" id="1538125"/>
    <lineage>
        <taxon>Eukaryota</taxon>
        <taxon>Metazoa</taxon>
        <taxon>Ecdysozoa</taxon>
        <taxon>Arthropoda</taxon>
        <taxon>Chelicerata</taxon>
        <taxon>Arachnida</taxon>
        <taxon>Araneae</taxon>
        <taxon>Araneomorphae</taxon>
        <taxon>Entelegynae</taxon>
        <taxon>Araneoidea</taxon>
        <taxon>Araneidae</taxon>
        <taxon>Caerostris</taxon>
    </lineage>
</organism>
<feature type="binding site" evidence="6">
    <location>
        <position position="423"/>
    </location>
    <ligand>
        <name>S-adenosyl-L-methionine</name>
        <dbReference type="ChEBI" id="CHEBI:59789"/>
    </ligand>
</feature>
<keyword evidence="3 6" id="KW-0949">S-adenosyl-L-methionine</keyword>
<comment type="caution">
    <text evidence="9">The sequence shown here is derived from an EMBL/GenBank/DDBJ whole genome shotgun (WGS) entry which is preliminary data.</text>
</comment>
<evidence type="ECO:0000256" key="4">
    <source>
        <dbReference type="ARBA" id="ARBA00033763"/>
    </source>
</evidence>
<dbReference type="SUPFAM" id="SSF53335">
    <property type="entry name" value="S-adenosyl-L-methionine-dependent methyltransferases"/>
    <property type="match status" value="1"/>
</dbReference>
<dbReference type="PANTHER" id="PTHR45904">
    <property type="entry name" value="TRNA (URACIL-5-)-METHYLTRANSFERASE"/>
    <property type="match status" value="1"/>
</dbReference>
<evidence type="ECO:0000313" key="9">
    <source>
        <dbReference type="EMBL" id="GIY47873.1"/>
    </source>
</evidence>
<dbReference type="EMBL" id="BPLQ01010026">
    <property type="protein sequence ID" value="GIY47873.1"/>
    <property type="molecule type" value="Genomic_DNA"/>
</dbReference>
<dbReference type="Gene3D" id="2.40.50.1070">
    <property type="match status" value="1"/>
</dbReference>
<dbReference type="Pfam" id="PF13847">
    <property type="entry name" value="Methyltransf_31"/>
    <property type="match status" value="1"/>
</dbReference>
<dbReference type="InterPro" id="IPR029063">
    <property type="entry name" value="SAM-dependent_MTases_sf"/>
</dbReference>
<dbReference type="Proteomes" id="UP001054837">
    <property type="component" value="Unassembled WGS sequence"/>
</dbReference>
<dbReference type="PROSITE" id="PS51687">
    <property type="entry name" value="SAM_MT_RNA_M5U"/>
    <property type="match status" value="1"/>
</dbReference>
<protein>
    <recommendedName>
        <fullName evidence="4">tRNA (uracil(54)-C(5))-methyltransferase</fullName>
        <ecNumber evidence="4">2.1.1.35</ecNumber>
    </recommendedName>
</protein>
<dbReference type="Gene3D" id="3.40.50.150">
    <property type="entry name" value="Vaccinia Virus protein VP39"/>
    <property type="match status" value="1"/>
</dbReference>
<accession>A0AAV4TMS1</accession>
<dbReference type="InterPro" id="IPR025714">
    <property type="entry name" value="Methyltranfer_dom"/>
</dbReference>
<name>A0AAV4TMS1_9ARAC</name>
<dbReference type="InterPro" id="IPR010280">
    <property type="entry name" value="U5_MeTrfase_fam"/>
</dbReference>
<dbReference type="CDD" id="cd02440">
    <property type="entry name" value="AdoMet_MTases"/>
    <property type="match status" value="1"/>
</dbReference>
<feature type="compositionally biased region" description="Basic and acidic residues" evidence="7">
    <location>
        <begin position="130"/>
        <end position="139"/>
    </location>
</feature>
<comment type="similarity">
    <text evidence="6">Belongs to the class I-like SAM-binding methyltransferase superfamily. RNA M5U methyltransferase family.</text>
</comment>
<evidence type="ECO:0000259" key="8">
    <source>
        <dbReference type="Pfam" id="PF13847"/>
    </source>
</evidence>
<dbReference type="InterPro" id="IPR045850">
    <property type="entry name" value="TRM2_met"/>
</dbReference>
<evidence type="ECO:0000313" key="10">
    <source>
        <dbReference type="Proteomes" id="UP001054837"/>
    </source>
</evidence>
<dbReference type="PANTHER" id="PTHR45904:SF1">
    <property type="entry name" value="TRNA (URACIL-5-)-METHYLTRANSFERASE HOMOLOG B"/>
    <property type="match status" value="1"/>
</dbReference>
<proteinExistence type="inferred from homology"/>
<feature type="region of interest" description="Disordered" evidence="7">
    <location>
        <begin position="112"/>
        <end position="139"/>
    </location>
</feature>
<evidence type="ECO:0000256" key="3">
    <source>
        <dbReference type="ARBA" id="ARBA00022691"/>
    </source>
</evidence>